<organism evidence="1 2">
    <name type="scientific">Knipowitschia caucasica</name>
    <name type="common">Caucasian dwarf goby</name>
    <name type="synonym">Pomatoschistus caucasicus</name>
    <dbReference type="NCBI Taxonomy" id="637954"/>
    <lineage>
        <taxon>Eukaryota</taxon>
        <taxon>Metazoa</taxon>
        <taxon>Chordata</taxon>
        <taxon>Craniata</taxon>
        <taxon>Vertebrata</taxon>
        <taxon>Euteleostomi</taxon>
        <taxon>Actinopterygii</taxon>
        <taxon>Neopterygii</taxon>
        <taxon>Teleostei</taxon>
        <taxon>Neoteleostei</taxon>
        <taxon>Acanthomorphata</taxon>
        <taxon>Gobiaria</taxon>
        <taxon>Gobiiformes</taxon>
        <taxon>Gobioidei</taxon>
        <taxon>Gobiidae</taxon>
        <taxon>Gobiinae</taxon>
        <taxon>Knipowitschia</taxon>
    </lineage>
</organism>
<dbReference type="Proteomes" id="UP001497482">
    <property type="component" value="Chromosome 21"/>
</dbReference>
<gene>
    <name evidence="1" type="ORF">KC01_LOCUS25156</name>
</gene>
<reference evidence="1 2" key="1">
    <citation type="submission" date="2024-04" db="EMBL/GenBank/DDBJ databases">
        <authorList>
            <person name="Waldvogel A.-M."/>
            <person name="Schoenle A."/>
        </authorList>
    </citation>
    <scope>NUCLEOTIDE SEQUENCE [LARGE SCALE GENOMIC DNA]</scope>
</reference>
<sequence>MGLRSTVLHNSAAFTPADRLSVAPSPQLHLGVIRGPAVSKQAPYGVTIVGQRHSPGCPPPPALWTEEA</sequence>
<evidence type="ECO:0000313" key="2">
    <source>
        <dbReference type="Proteomes" id="UP001497482"/>
    </source>
</evidence>
<name>A0AAV2L2A6_KNICA</name>
<accession>A0AAV2L2A6</accession>
<evidence type="ECO:0000313" key="1">
    <source>
        <dbReference type="EMBL" id="CAL1596488.1"/>
    </source>
</evidence>
<dbReference type="AlphaFoldDB" id="A0AAV2L2A6"/>
<keyword evidence="2" id="KW-1185">Reference proteome</keyword>
<protein>
    <submittedName>
        <fullName evidence="1">Uncharacterized protein</fullName>
    </submittedName>
</protein>
<proteinExistence type="predicted"/>
<dbReference type="EMBL" id="OZ035843">
    <property type="protein sequence ID" value="CAL1596488.1"/>
    <property type="molecule type" value="Genomic_DNA"/>
</dbReference>